<dbReference type="Proteomes" id="UP000820818">
    <property type="component" value="Linkage Group LG10"/>
</dbReference>
<proteinExistence type="predicted"/>
<evidence type="ECO:0000256" key="3">
    <source>
        <dbReference type="ARBA" id="ARBA00022837"/>
    </source>
</evidence>
<sequence>MAYASAGAGSNLHDDLSSACTVSSGQCVAPYPYDVDVSSIATRTTNNNPVIRSFGGVRQFLCRTLKQVHFSGVHHESRPFPLERPKRPDKNLQALCRATQLTKEELKKFYRAFKQECPLGTAEPKHFRYILTKYYPLGDCSSYATCLFNAFDPQRKGYLTFEEMVLAISALSRGSLADKLRWVFTLYDSDGDGVIHRSEIRDVILAAYRMGGRNQGNPSIKKLAQHASLSQQPTSSVQVDQLINQQTDKVFQVDDNRELLHSCPEPCRDRSALPRSLPQKKKNKKKEEIIERSEKMAKYLRRSFRRKKEVRFMGSAEHEDGDSPTPRYRPDGIDALCKATGFSRKELQLMYRSFKQECPTGTVNEATFRRIYTHFFPYGDVSPYAHCVFRAFDIRHNGVINFEDLVLGVSSLSRGSVPDKLRWVFTLYDADGDGVISRGELRDVVMAVHRLSPHGNLLSSKTIPDMMPSPSTTNSAAAMAERRNHEMFAERHADRIFQKLDINCDGQVTWDEFLETCTKDETIANTMANMDVAL</sequence>
<organism evidence="6 7">
    <name type="scientific">Daphnia sinensis</name>
    <dbReference type="NCBI Taxonomy" id="1820382"/>
    <lineage>
        <taxon>Eukaryota</taxon>
        <taxon>Metazoa</taxon>
        <taxon>Ecdysozoa</taxon>
        <taxon>Arthropoda</taxon>
        <taxon>Crustacea</taxon>
        <taxon>Branchiopoda</taxon>
        <taxon>Diplostraca</taxon>
        <taxon>Cladocera</taxon>
        <taxon>Anomopoda</taxon>
        <taxon>Daphniidae</taxon>
        <taxon>Daphnia</taxon>
        <taxon>Daphnia similis group</taxon>
    </lineage>
</organism>
<dbReference type="GO" id="GO:0005509">
    <property type="term" value="F:calcium ion binding"/>
    <property type="evidence" value="ECO:0007669"/>
    <property type="project" value="InterPro"/>
</dbReference>
<feature type="region of interest" description="Disordered" evidence="4">
    <location>
        <begin position="264"/>
        <end position="288"/>
    </location>
</feature>
<dbReference type="Pfam" id="PF13499">
    <property type="entry name" value="EF-hand_7"/>
    <property type="match status" value="1"/>
</dbReference>
<keyword evidence="1" id="KW-0479">Metal-binding</keyword>
<reference evidence="6 7" key="1">
    <citation type="submission" date="2022-05" db="EMBL/GenBank/DDBJ databases">
        <title>A multi-omics perspective on studying reproductive biology in Daphnia sinensis.</title>
        <authorList>
            <person name="Jia J."/>
        </authorList>
    </citation>
    <scope>NUCLEOTIDE SEQUENCE [LARGE SCALE GENOMIC DNA]</scope>
    <source>
        <strain evidence="6 7">WSL</strain>
    </source>
</reference>
<evidence type="ECO:0000256" key="2">
    <source>
        <dbReference type="ARBA" id="ARBA00022737"/>
    </source>
</evidence>
<evidence type="ECO:0000313" key="7">
    <source>
        <dbReference type="Proteomes" id="UP000820818"/>
    </source>
</evidence>
<accession>A0AAD5KX66</accession>
<dbReference type="InterPro" id="IPR011992">
    <property type="entry name" value="EF-hand-dom_pair"/>
</dbReference>
<dbReference type="InterPro" id="IPR018247">
    <property type="entry name" value="EF_Hand_1_Ca_BS"/>
</dbReference>
<dbReference type="InterPro" id="IPR002048">
    <property type="entry name" value="EF_hand_dom"/>
</dbReference>
<feature type="domain" description="EF-hand" evidence="5">
    <location>
        <begin position="488"/>
        <end position="523"/>
    </location>
</feature>
<dbReference type="PANTHER" id="PTHR23055">
    <property type="entry name" value="CALCIUM BINDING PROTEINS"/>
    <property type="match status" value="1"/>
</dbReference>
<keyword evidence="2" id="KW-0677">Repeat</keyword>
<gene>
    <name evidence="6" type="ORF">GHT06_021921</name>
</gene>
<dbReference type="SMART" id="SM00054">
    <property type="entry name" value="EFh"/>
    <property type="match status" value="5"/>
</dbReference>
<feature type="domain" description="EF-hand" evidence="5">
    <location>
        <begin position="380"/>
        <end position="415"/>
    </location>
</feature>
<dbReference type="PROSITE" id="PS00018">
    <property type="entry name" value="EF_HAND_1"/>
    <property type="match status" value="2"/>
</dbReference>
<dbReference type="Pfam" id="PF13833">
    <property type="entry name" value="EF-hand_8"/>
    <property type="match status" value="1"/>
</dbReference>
<dbReference type="CDD" id="cd00051">
    <property type="entry name" value="EFh"/>
    <property type="match status" value="2"/>
</dbReference>
<dbReference type="PROSITE" id="PS50222">
    <property type="entry name" value="EF_HAND_2"/>
    <property type="match status" value="5"/>
</dbReference>
<dbReference type="InterPro" id="IPR028846">
    <property type="entry name" value="Recoverin"/>
</dbReference>
<evidence type="ECO:0000259" key="5">
    <source>
        <dbReference type="PROSITE" id="PS50222"/>
    </source>
</evidence>
<protein>
    <recommendedName>
        <fullName evidence="5">EF-hand domain-containing protein</fullName>
    </recommendedName>
</protein>
<feature type="domain" description="EF-hand" evidence="5">
    <location>
        <begin position="175"/>
        <end position="210"/>
    </location>
</feature>
<feature type="domain" description="EF-hand" evidence="5">
    <location>
        <begin position="416"/>
        <end position="451"/>
    </location>
</feature>
<dbReference type="EMBL" id="WJBH02000010">
    <property type="protein sequence ID" value="KAI9551588.1"/>
    <property type="molecule type" value="Genomic_DNA"/>
</dbReference>
<dbReference type="PANTHER" id="PTHR23055:SF167">
    <property type="entry name" value="EF-HAND DOMAIN-CONTAINING PROTEIN"/>
    <property type="match status" value="1"/>
</dbReference>
<evidence type="ECO:0000256" key="1">
    <source>
        <dbReference type="ARBA" id="ARBA00022723"/>
    </source>
</evidence>
<dbReference type="AlphaFoldDB" id="A0AAD5KX66"/>
<evidence type="ECO:0000256" key="4">
    <source>
        <dbReference type="SAM" id="MobiDB-lite"/>
    </source>
</evidence>
<dbReference type="PRINTS" id="PR00450">
    <property type="entry name" value="RECOVERIN"/>
</dbReference>
<comment type="caution">
    <text evidence="6">The sequence shown here is derived from an EMBL/GenBank/DDBJ whole genome shotgun (WGS) entry which is preliminary data.</text>
</comment>
<dbReference type="Gene3D" id="1.10.238.10">
    <property type="entry name" value="EF-hand"/>
    <property type="match status" value="2"/>
</dbReference>
<feature type="domain" description="EF-hand" evidence="5">
    <location>
        <begin position="139"/>
        <end position="174"/>
    </location>
</feature>
<dbReference type="SUPFAM" id="SSF47473">
    <property type="entry name" value="EF-hand"/>
    <property type="match status" value="2"/>
</dbReference>
<keyword evidence="3" id="KW-0106">Calcium</keyword>
<name>A0AAD5KX66_9CRUS</name>
<evidence type="ECO:0000313" key="6">
    <source>
        <dbReference type="EMBL" id="KAI9551588.1"/>
    </source>
</evidence>
<keyword evidence="7" id="KW-1185">Reference proteome</keyword>